<dbReference type="EMBL" id="CP066775">
    <property type="protein sequence ID" value="QQL50104.1"/>
    <property type="molecule type" value="Genomic_DNA"/>
</dbReference>
<proteinExistence type="predicted"/>
<evidence type="ECO:0000313" key="2">
    <source>
        <dbReference type="Proteomes" id="UP000429232"/>
    </source>
</evidence>
<organism evidence="1 2">
    <name type="scientific">Mucilaginibacter ginkgonis</name>
    <dbReference type="NCBI Taxonomy" id="2682091"/>
    <lineage>
        <taxon>Bacteria</taxon>
        <taxon>Pseudomonadati</taxon>
        <taxon>Bacteroidota</taxon>
        <taxon>Sphingobacteriia</taxon>
        <taxon>Sphingobacteriales</taxon>
        <taxon>Sphingobacteriaceae</taxon>
        <taxon>Mucilaginibacter</taxon>
    </lineage>
</organism>
<evidence type="ECO:0000313" key="1">
    <source>
        <dbReference type="EMBL" id="QQL50104.1"/>
    </source>
</evidence>
<keyword evidence="2" id="KW-1185">Reference proteome</keyword>
<protein>
    <recommendedName>
        <fullName evidence="3">Dolichyl-phosphate-mannose-protein mannosyltransferase</fullName>
    </recommendedName>
</protein>
<accession>A0A6I4IMT8</accession>
<dbReference type="KEGG" id="mgik:GO620_001230"/>
<gene>
    <name evidence="1" type="ORF">GO620_001230</name>
</gene>
<dbReference type="RefSeq" id="WP_157523090.1">
    <property type="nucleotide sequence ID" value="NZ_CP066775.1"/>
</dbReference>
<reference evidence="1 2" key="1">
    <citation type="submission" date="2020-12" db="EMBL/GenBank/DDBJ databases">
        <title>HMF7856_wgs.fasta genome submission.</title>
        <authorList>
            <person name="Kang H."/>
            <person name="Kim H."/>
            <person name="Joh K."/>
        </authorList>
    </citation>
    <scope>NUCLEOTIDE SEQUENCE [LARGE SCALE GENOMIC DNA]</scope>
    <source>
        <strain evidence="1 2">HMF7856</strain>
    </source>
</reference>
<dbReference type="AlphaFoldDB" id="A0A6I4IMT8"/>
<name>A0A6I4IMT8_9SPHI</name>
<sequence length="574" mass="65228">MIANAQRRSDFAFLLAFFFINLVGVMLALSALSFAVGISISPVHFPLSIIIALVTNYFLSARYYFVKDNAVFLRSVLLIVGLSIVSFLIAGYFFDSSIDGQTYHQNTIIQLKNGWNPFHQELPADMQFSIWLNHYGKGAEIPQAVVYAFFNKIETGKATNFFLFLGAFFLTVSLLFKFNRFTTFKVYLLAAILTFNPVILVQLLSYCIDSHLALMLQCLFLLGCFLLIDKDKFKLWLLPAVIIIALNIKFTAIIFVGVLVIGILVTLLYRKDVAQFKKVFITAALATFAAIAVVGYNPYVTNTVDHKNPFYPLAGKGKIDIMTRNSPMGFPKNNRFHNLFTSLFSRTANMLLPQTDQPQLKVPFTFKMQEMRFSYEEDIRIGGFGVLFSGIIILSLILAIFTIRQLSKPTRALLAFMIGTILVSVFIFEYSWWARYAPQIWFLPIIILAFSEICTGTPVKWVRNITYVLIVLNLCLLGAVSLFKNLVATQKTKYQLAELKTLKDTVTVDFDIYTDSRLKFTENNIPFKEAKLDSASVNFPMKYIHAMVHLKTQPQPLPQPYLFKLDEVLKSKSH</sequence>
<evidence type="ECO:0008006" key="3">
    <source>
        <dbReference type="Google" id="ProtNLM"/>
    </source>
</evidence>
<dbReference type="Proteomes" id="UP000429232">
    <property type="component" value="Chromosome"/>
</dbReference>